<dbReference type="RefSeq" id="WP_073489534.1">
    <property type="nucleotide sequence ID" value="NZ_FQVN01000015.1"/>
</dbReference>
<dbReference type="GO" id="GO:0032259">
    <property type="term" value="P:methylation"/>
    <property type="evidence" value="ECO:0007669"/>
    <property type="project" value="UniProtKB-KW"/>
</dbReference>
<dbReference type="SUPFAM" id="SSF53335">
    <property type="entry name" value="S-adenosyl-L-methionine-dependent methyltransferases"/>
    <property type="match status" value="1"/>
</dbReference>
<dbReference type="EMBL" id="FQVN01000015">
    <property type="protein sequence ID" value="SHG85001.1"/>
    <property type="molecule type" value="Genomic_DNA"/>
</dbReference>
<dbReference type="InterPro" id="IPR029063">
    <property type="entry name" value="SAM-dependent_MTases_sf"/>
</dbReference>
<reference evidence="2 3" key="1">
    <citation type="submission" date="2016-11" db="EMBL/GenBank/DDBJ databases">
        <authorList>
            <person name="Jaros S."/>
            <person name="Januszkiewicz K."/>
            <person name="Wedrychowicz H."/>
        </authorList>
    </citation>
    <scope>NUCLEOTIDE SEQUENCE [LARGE SCALE GENOMIC DNA]</scope>
    <source>
        <strain evidence="2 3">DSM 44523</strain>
    </source>
</reference>
<dbReference type="STRING" id="2017.SAMN05444320_1155"/>
<dbReference type="Proteomes" id="UP000184501">
    <property type="component" value="Unassembled WGS sequence"/>
</dbReference>
<evidence type="ECO:0000313" key="2">
    <source>
        <dbReference type="EMBL" id="SHG85001.1"/>
    </source>
</evidence>
<organism evidence="2 3">
    <name type="scientific">Streptoalloteichus hindustanus</name>
    <dbReference type="NCBI Taxonomy" id="2017"/>
    <lineage>
        <taxon>Bacteria</taxon>
        <taxon>Bacillati</taxon>
        <taxon>Actinomycetota</taxon>
        <taxon>Actinomycetes</taxon>
        <taxon>Pseudonocardiales</taxon>
        <taxon>Pseudonocardiaceae</taxon>
        <taxon>Streptoalloteichus</taxon>
    </lineage>
</organism>
<dbReference type="Gene3D" id="3.40.50.150">
    <property type="entry name" value="Vaccinia Virus protein VP39"/>
    <property type="match status" value="1"/>
</dbReference>
<dbReference type="AlphaFoldDB" id="A0A1M5N663"/>
<dbReference type="Pfam" id="PF13649">
    <property type="entry name" value="Methyltransf_25"/>
    <property type="match status" value="1"/>
</dbReference>
<keyword evidence="3" id="KW-1185">Reference proteome</keyword>
<sequence>MSENGNVGIDGAGVAEFHDIGFRDPAHVESTVDRLAGLAGAGPVLELGVGAGRLALPLRARGVDVRGVDGSAARIARLRERPGGAELPVTLGELADVPVADRFSLVYLANGGFAELPSLEAQVRCFENVAHHLAPGGRFALDALVLDSVQIAGIPLQITATVDGRPMVWLREVDRFARRHVSHYFLAPGEGMRQVRSPFRYVAPFEMDLMARIAGLRLEHRWGSWAGDPFTETSAYHVSVYRLPEQ</sequence>
<gene>
    <name evidence="2" type="ORF">SAMN05444320_1155</name>
</gene>
<dbReference type="OrthoDB" id="3172472at2"/>
<dbReference type="GO" id="GO:0008168">
    <property type="term" value="F:methyltransferase activity"/>
    <property type="evidence" value="ECO:0007669"/>
    <property type="project" value="UniProtKB-KW"/>
</dbReference>
<keyword evidence="2" id="KW-0808">Transferase</keyword>
<evidence type="ECO:0000259" key="1">
    <source>
        <dbReference type="Pfam" id="PF13649"/>
    </source>
</evidence>
<accession>A0A1M5N663</accession>
<dbReference type="CDD" id="cd02440">
    <property type="entry name" value="AdoMet_MTases"/>
    <property type="match status" value="1"/>
</dbReference>
<dbReference type="InterPro" id="IPR041698">
    <property type="entry name" value="Methyltransf_25"/>
</dbReference>
<keyword evidence="2" id="KW-0489">Methyltransferase</keyword>
<proteinExistence type="predicted"/>
<evidence type="ECO:0000313" key="3">
    <source>
        <dbReference type="Proteomes" id="UP000184501"/>
    </source>
</evidence>
<name>A0A1M5N663_STRHI</name>
<feature type="domain" description="Methyltransferase" evidence="1">
    <location>
        <begin position="44"/>
        <end position="137"/>
    </location>
</feature>
<protein>
    <submittedName>
        <fullName evidence="2">Methyltransferase domain-containing protein</fullName>
    </submittedName>
</protein>